<dbReference type="InterPro" id="IPR027787">
    <property type="entry name" value="Alpha/beta-hydrolase_catalytic"/>
</dbReference>
<protein>
    <recommendedName>
        <fullName evidence="6">Transmembrane protein</fullName>
    </recommendedName>
</protein>
<feature type="transmembrane region" description="Helical" evidence="1">
    <location>
        <begin position="114"/>
        <end position="142"/>
    </location>
</feature>
<evidence type="ECO:0000256" key="1">
    <source>
        <dbReference type="SAM" id="Phobius"/>
    </source>
</evidence>
<evidence type="ECO:0008006" key="6">
    <source>
        <dbReference type="Google" id="ProtNLM"/>
    </source>
</evidence>
<feature type="domain" description="Alpha/beta-hydrolase N-terminal" evidence="3">
    <location>
        <begin position="24"/>
        <end position="231"/>
    </location>
</feature>
<keyword evidence="1" id="KW-0812">Transmembrane</keyword>
<keyword evidence="1" id="KW-0472">Membrane</keyword>
<dbReference type="Pfam" id="PF15420">
    <property type="entry name" value="Abhydrolase_9_N"/>
    <property type="match status" value="1"/>
</dbReference>
<evidence type="ECO:0000259" key="3">
    <source>
        <dbReference type="Pfam" id="PF15420"/>
    </source>
</evidence>
<reference evidence="4" key="1">
    <citation type="journal article" date="2021" name="Nat. Microbiol.">
        <title>Cocultivation of an ultrasmall environmental parasitic bacterium with lytic ability against bacteria associated with wastewater foams.</title>
        <authorList>
            <person name="Batinovic S."/>
            <person name="Rose J.J.A."/>
            <person name="Ratcliffe J."/>
            <person name="Seviour R.J."/>
            <person name="Petrovski S."/>
        </authorList>
    </citation>
    <scope>NUCLEOTIDE SEQUENCE</scope>
    <source>
        <strain evidence="4">CON9</strain>
    </source>
</reference>
<keyword evidence="5" id="KW-1185">Reference proteome</keyword>
<keyword evidence="1" id="KW-1133">Transmembrane helix</keyword>
<dbReference type="PIRSF" id="PIRSF007542">
    <property type="entry name" value="UCP007542"/>
    <property type="match status" value="1"/>
</dbReference>
<dbReference type="InterPro" id="IPR027788">
    <property type="entry name" value="Alpha/beta-hydrolase_N_dom"/>
</dbReference>
<gene>
    <name evidence="4" type="ORF">GII31_12290</name>
</gene>
<feature type="transmembrane region" description="Helical" evidence="1">
    <location>
        <begin position="34"/>
        <end position="60"/>
    </location>
</feature>
<dbReference type="EMBL" id="CP045809">
    <property type="protein sequence ID" value="QHN37538.1"/>
    <property type="molecule type" value="Genomic_DNA"/>
</dbReference>
<dbReference type="Pfam" id="PF10081">
    <property type="entry name" value="Abhydrolase_9"/>
    <property type="match status" value="1"/>
</dbReference>
<feature type="domain" description="Alpha/beta-hydrolase catalytic" evidence="2">
    <location>
        <begin position="248"/>
        <end position="534"/>
    </location>
</feature>
<accession>A0ABX6INL0</accession>
<sequence length="542" mass="59382">MERAAGFEFTGVVVAMIFAWLSATPSLLPRGPLFQGIVTGASAALGYSLGVFGAWVVRYMISRETRWPSPGVRVWAGFGIVAVIGTIAMGIWFSDWQSEIRDIMGVDHLRGWNYPTIAVIAIIVFVFLMALGRGWAALIRWLGTFSRRFLPPRVARTVAAAIVVLITVFLVNGVIVDYSMRALNGAFAAANNETQADTQPTTSRLRSGGPESLMSWDSLGRQGRTFIGSGPTTEQLAEFNKTPAVEPIRVFAGLDSADDVYDRAELAARELERTGGLKRAVVAIGSTTGSGWINRATVDSIEYMYNGNIATVSMQYSFLPSWLSFLADQDRARKAGLALFEAVDERIRALPLNERPRIVVFGESLGSFAGEAAFGTIPSITARADGALFVGPTFSNTVWNDATANRDDGSPQWLPIYRDGSKVRFIADPEDLARPDAPWSDARVVYLQHASDPITWWSPRLILNKPDWLKEKRGRDVLASTRWIPFVTFLQVSADMAISTDVPDGHGHHFLSAIPYAWAQILQPPGWTPEKTAALVPLLTRS</sequence>
<evidence type="ECO:0000313" key="4">
    <source>
        <dbReference type="EMBL" id="QHN37538.1"/>
    </source>
</evidence>
<proteinExistence type="predicted"/>
<dbReference type="InterPro" id="IPR012037">
    <property type="entry name" value="Alpha/beta-hydrolase_fam"/>
</dbReference>
<dbReference type="Proteomes" id="UP001059836">
    <property type="component" value="Chromosome"/>
</dbReference>
<evidence type="ECO:0000259" key="2">
    <source>
        <dbReference type="Pfam" id="PF10081"/>
    </source>
</evidence>
<feature type="transmembrane region" description="Helical" evidence="1">
    <location>
        <begin position="154"/>
        <end position="175"/>
    </location>
</feature>
<feature type="transmembrane region" description="Helical" evidence="1">
    <location>
        <begin position="72"/>
        <end position="94"/>
    </location>
</feature>
<organism evidence="4 5">
    <name type="scientific">Gordonia pseudamarae</name>
    <dbReference type="NCBI Taxonomy" id="2831662"/>
    <lineage>
        <taxon>Bacteria</taxon>
        <taxon>Bacillati</taxon>
        <taxon>Actinomycetota</taxon>
        <taxon>Actinomycetes</taxon>
        <taxon>Mycobacteriales</taxon>
        <taxon>Gordoniaceae</taxon>
        <taxon>Gordonia</taxon>
    </lineage>
</organism>
<evidence type="ECO:0000313" key="5">
    <source>
        <dbReference type="Proteomes" id="UP001059836"/>
    </source>
</evidence>
<name>A0ABX6INL0_9ACTN</name>
<feature type="transmembrane region" description="Helical" evidence="1">
    <location>
        <begin position="7"/>
        <end position="28"/>
    </location>
</feature>